<gene>
    <name evidence="5" type="ORF">BdWA1_001370</name>
</gene>
<feature type="domain" description="RRM" evidence="4">
    <location>
        <begin position="129"/>
        <end position="211"/>
    </location>
</feature>
<dbReference type="GeneID" id="94335668"/>
<accession>A0AAD9PPJ4</accession>
<comment type="caution">
    <text evidence="5">The sequence shown here is derived from an EMBL/GenBank/DDBJ whole genome shotgun (WGS) entry which is preliminary data.</text>
</comment>
<dbReference type="EMBL" id="JALLKP010000001">
    <property type="protein sequence ID" value="KAK2198358.1"/>
    <property type="molecule type" value="Genomic_DNA"/>
</dbReference>
<dbReference type="RefSeq" id="XP_067805200.1">
    <property type="nucleotide sequence ID" value="XM_067946409.1"/>
</dbReference>
<organism evidence="5 6">
    <name type="scientific">Babesia duncani</name>
    <dbReference type="NCBI Taxonomy" id="323732"/>
    <lineage>
        <taxon>Eukaryota</taxon>
        <taxon>Sar</taxon>
        <taxon>Alveolata</taxon>
        <taxon>Apicomplexa</taxon>
        <taxon>Aconoidasida</taxon>
        <taxon>Piroplasmida</taxon>
        <taxon>Babesiidae</taxon>
        <taxon>Babesia</taxon>
    </lineage>
</organism>
<dbReference type="AlphaFoldDB" id="A0AAD9PPJ4"/>
<feature type="compositionally biased region" description="Polar residues" evidence="3">
    <location>
        <begin position="111"/>
        <end position="122"/>
    </location>
</feature>
<evidence type="ECO:0000259" key="4">
    <source>
        <dbReference type="PROSITE" id="PS50102"/>
    </source>
</evidence>
<feature type="domain" description="RRM" evidence="4">
    <location>
        <begin position="534"/>
        <end position="611"/>
    </location>
</feature>
<dbReference type="CDD" id="cd12320">
    <property type="entry name" value="RRM6_RBM19_RRM5_MRD1"/>
    <property type="match status" value="1"/>
</dbReference>
<feature type="region of interest" description="Disordered" evidence="3">
    <location>
        <begin position="93"/>
        <end position="122"/>
    </location>
</feature>
<dbReference type="Gene3D" id="3.30.70.330">
    <property type="match status" value="5"/>
</dbReference>
<proteinExistence type="predicted"/>
<dbReference type="Pfam" id="PF00076">
    <property type="entry name" value="RRM_1"/>
    <property type="match status" value="3"/>
</dbReference>
<keyword evidence="6" id="KW-1185">Reference proteome</keyword>
<evidence type="ECO:0000313" key="6">
    <source>
        <dbReference type="Proteomes" id="UP001214638"/>
    </source>
</evidence>
<name>A0AAD9PPJ4_9APIC</name>
<evidence type="ECO:0000256" key="2">
    <source>
        <dbReference type="PROSITE-ProRule" id="PRU00176"/>
    </source>
</evidence>
<dbReference type="InterPro" id="IPR035979">
    <property type="entry name" value="RBD_domain_sf"/>
</dbReference>
<feature type="domain" description="RRM" evidence="4">
    <location>
        <begin position="434"/>
        <end position="512"/>
    </location>
</feature>
<reference evidence="5" key="1">
    <citation type="journal article" date="2023" name="Nat. Microbiol.">
        <title>Babesia duncani multi-omics identifies virulence factors and drug targets.</title>
        <authorList>
            <person name="Singh P."/>
            <person name="Lonardi S."/>
            <person name="Liang Q."/>
            <person name="Vydyam P."/>
            <person name="Khabirova E."/>
            <person name="Fang T."/>
            <person name="Gihaz S."/>
            <person name="Thekkiniath J."/>
            <person name="Munshi M."/>
            <person name="Abel S."/>
            <person name="Ciampossin L."/>
            <person name="Batugedara G."/>
            <person name="Gupta M."/>
            <person name="Lu X.M."/>
            <person name="Lenz T."/>
            <person name="Chakravarty S."/>
            <person name="Cornillot E."/>
            <person name="Hu Y."/>
            <person name="Ma W."/>
            <person name="Gonzalez L.M."/>
            <person name="Sanchez S."/>
            <person name="Estrada K."/>
            <person name="Sanchez-Flores A."/>
            <person name="Montero E."/>
            <person name="Harb O.S."/>
            <person name="Le Roch K.G."/>
            <person name="Mamoun C.B."/>
        </authorList>
    </citation>
    <scope>NUCLEOTIDE SEQUENCE</scope>
    <source>
        <strain evidence="5">WA1</strain>
    </source>
</reference>
<dbReference type="SMART" id="SM00360">
    <property type="entry name" value="RRM"/>
    <property type="match status" value="5"/>
</dbReference>
<protein>
    <submittedName>
        <fullName evidence="5">Bifunctional RNA-binding domain superfamily/Nucleotide-binding alpha-beta plait domain superfamily/RNA recognition motif domain</fullName>
    </submittedName>
</protein>
<dbReference type="KEGG" id="bdw:94335668"/>
<evidence type="ECO:0000256" key="3">
    <source>
        <dbReference type="SAM" id="MobiDB-lite"/>
    </source>
</evidence>
<feature type="domain" description="RRM" evidence="4">
    <location>
        <begin position="7"/>
        <end position="94"/>
    </location>
</feature>
<evidence type="ECO:0000313" key="5">
    <source>
        <dbReference type="EMBL" id="KAK2198358.1"/>
    </source>
</evidence>
<evidence type="ECO:0000256" key="1">
    <source>
        <dbReference type="ARBA" id="ARBA00022884"/>
    </source>
</evidence>
<dbReference type="Proteomes" id="UP001214638">
    <property type="component" value="Unassembled WGS sequence"/>
</dbReference>
<sequence length="629" mass="70284">MDDNRSSRLLIKNLPINLDVKRAERLISEKCKELNLSFTDCKLLMKPSNDGKSEKFRGLCFIGFMNSEESTKFKNYYDGTYFNACKVTIEYAKPPSQEKHKPQGPKRRLPSDTNGDDTSNGNVDEAELDRVVIFNLAYNVTEEEITKFCESFGPLVNVHLPMESNTQTSSRLNKGYCFVTFMFPSDAYKFCEAKNRSIFNGRIVHAQLAKPKENLENENELTFDEISRRMLANSSYKKTLAVKKVKESQNCDIWNLLHVDINAAVSTVATNLKLDRRDLLGDEDAAVNAAIAETNILGELTQWLEFQGVDVSVRGHPSTRSNDTIIIKNISSKIQEADILAEFSKFGTLVRFSLSPHNLMGIAQYLLESNARTAFTGLAYKCIAGAPLYLEWAPLGLFKSDAKPPTLLLSHNEPEQLVEEETVTTPSTGTSLHCSIYLKNLNFGTRKEDLERHFSCCNGYISSTVVLKDGGTLSTGFGFVEFDTIEAAKDAIRAKSGLVIDGRSIEMSISDANVKATKPTLGSGTKRRQLQATQKLVVKNLAFQATPNELKRLFGQYGNVKSVRIPKKIDGKHRGFAFVEYLTRQESAHALEALSNTHLYGRRLVLEFSNEIDEATTHLNEGAPKLQDS</sequence>
<dbReference type="PROSITE" id="PS50102">
    <property type="entry name" value="RRM"/>
    <property type="match status" value="4"/>
</dbReference>
<dbReference type="InterPro" id="IPR012677">
    <property type="entry name" value="Nucleotide-bd_a/b_plait_sf"/>
</dbReference>
<dbReference type="SUPFAM" id="SSF54928">
    <property type="entry name" value="RNA-binding domain, RBD"/>
    <property type="match status" value="4"/>
</dbReference>
<dbReference type="PANTHER" id="PTHR10352">
    <property type="entry name" value="EUKARYOTIC TRANSLATION INITIATION FACTOR 3 SUBUNIT G"/>
    <property type="match status" value="1"/>
</dbReference>
<keyword evidence="1 2" id="KW-0694">RNA-binding</keyword>
<dbReference type="InterPro" id="IPR000504">
    <property type="entry name" value="RRM_dom"/>
</dbReference>
<dbReference type="GO" id="GO:0003723">
    <property type="term" value="F:RNA binding"/>
    <property type="evidence" value="ECO:0007669"/>
    <property type="project" value="UniProtKB-UniRule"/>
</dbReference>